<dbReference type="AlphaFoldDB" id="A0A916S6Q6"/>
<feature type="domain" description="N-acetyltransferase" evidence="1">
    <location>
        <begin position="152"/>
        <end position="295"/>
    </location>
</feature>
<dbReference type="Pfam" id="PF00583">
    <property type="entry name" value="Acetyltransf_1"/>
    <property type="match status" value="1"/>
</dbReference>
<sequence length="295" mass="33564">MNIDLMKETDLPKVAEFLALLNNNQESHIGYCGTDVTEILAYIKEEIPLMKSLVTAFNNGDLVGVVGYEPDFESKVAEIWGPFVLPGFQDSIELMWNKLNEILPKDIEILYLFPNKKNEVVRDFANKQSFIENGNDLILEFNRADSEKLKNVTLEEITNYYYQEFISLHNETFPGTYYSGEDIVVRLNDNNKVFIITDGEGLSGYLYVEAQPEFGDASIEFFAVSENNRGKGIGARLLTGALNWLFSFDTIDSINLCVDANNENANRLYQKVGFRIKHEMCSYKKFSSSRIVVGM</sequence>
<dbReference type="PANTHER" id="PTHR43415:SF6">
    <property type="entry name" value="SPERMIDINE N(1)-ACETYLTRANSFERASE"/>
    <property type="match status" value="1"/>
</dbReference>
<accession>A0A916S6Q6</accession>
<dbReference type="PANTHER" id="PTHR43415">
    <property type="entry name" value="SPERMIDINE N(1)-ACETYLTRANSFERASE"/>
    <property type="match status" value="1"/>
</dbReference>
<dbReference type="Gene3D" id="3.40.630.30">
    <property type="match status" value="1"/>
</dbReference>
<evidence type="ECO:0000313" key="3">
    <source>
        <dbReference type="Proteomes" id="UP000613512"/>
    </source>
</evidence>
<dbReference type="RefSeq" id="WP_188385645.1">
    <property type="nucleotide sequence ID" value="NZ_BMEY01000019.1"/>
</dbReference>
<gene>
    <name evidence="2" type="ORF">GCM10008025_31560</name>
</gene>
<reference evidence="2" key="2">
    <citation type="submission" date="2020-09" db="EMBL/GenBank/DDBJ databases">
        <authorList>
            <person name="Sun Q."/>
            <person name="Zhou Y."/>
        </authorList>
    </citation>
    <scope>NUCLEOTIDE SEQUENCE</scope>
    <source>
        <strain evidence="2">CGMCC 1.12408</strain>
    </source>
</reference>
<organism evidence="2 3">
    <name type="scientific">Ornithinibacillus halotolerans</name>
    <dbReference type="NCBI Taxonomy" id="1274357"/>
    <lineage>
        <taxon>Bacteria</taxon>
        <taxon>Bacillati</taxon>
        <taxon>Bacillota</taxon>
        <taxon>Bacilli</taxon>
        <taxon>Bacillales</taxon>
        <taxon>Bacillaceae</taxon>
        <taxon>Ornithinibacillus</taxon>
    </lineage>
</organism>
<keyword evidence="3" id="KW-1185">Reference proteome</keyword>
<comment type="caution">
    <text evidence="2">The sequence shown here is derived from an EMBL/GenBank/DDBJ whole genome shotgun (WGS) entry which is preliminary data.</text>
</comment>
<dbReference type="Proteomes" id="UP000613512">
    <property type="component" value="Unassembled WGS sequence"/>
</dbReference>
<dbReference type="EMBL" id="BMEY01000019">
    <property type="protein sequence ID" value="GGA86292.1"/>
    <property type="molecule type" value="Genomic_DNA"/>
</dbReference>
<dbReference type="PROSITE" id="PS51186">
    <property type="entry name" value="GNAT"/>
    <property type="match status" value="1"/>
</dbReference>
<dbReference type="InterPro" id="IPR000182">
    <property type="entry name" value="GNAT_dom"/>
</dbReference>
<dbReference type="SUPFAM" id="SSF55729">
    <property type="entry name" value="Acyl-CoA N-acyltransferases (Nat)"/>
    <property type="match status" value="1"/>
</dbReference>
<proteinExistence type="predicted"/>
<dbReference type="CDD" id="cd04301">
    <property type="entry name" value="NAT_SF"/>
    <property type="match status" value="1"/>
</dbReference>
<evidence type="ECO:0000313" key="2">
    <source>
        <dbReference type="EMBL" id="GGA86292.1"/>
    </source>
</evidence>
<protein>
    <submittedName>
        <fullName evidence="2">N-acetyltransferase</fullName>
    </submittedName>
</protein>
<reference evidence="2" key="1">
    <citation type="journal article" date="2014" name="Int. J. Syst. Evol. Microbiol.">
        <title>Complete genome sequence of Corynebacterium casei LMG S-19264T (=DSM 44701T), isolated from a smear-ripened cheese.</title>
        <authorList>
            <consortium name="US DOE Joint Genome Institute (JGI-PGF)"/>
            <person name="Walter F."/>
            <person name="Albersmeier A."/>
            <person name="Kalinowski J."/>
            <person name="Ruckert C."/>
        </authorList>
    </citation>
    <scope>NUCLEOTIDE SEQUENCE</scope>
    <source>
        <strain evidence="2">CGMCC 1.12408</strain>
    </source>
</reference>
<evidence type="ECO:0000259" key="1">
    <source>
        <dbReference type="PROSITE" id="PS51186"/>
    </source>
</evidence>
<dbReference type="InterPro" id="IPR016181">
    <property type="entry name" value="Acyl_CoA_acyltransferase"/>
</dbReference>
<name>A0A916S6Q6_9BACI</name>
<dbReference type="GO" id="GO:0004145">
    <property type="term" value="F:diamine N-acetyltransferase activity"/>
    <property type="evidence" value="ECO:0007669"/>
    <property type="project" value="TreeGrafter"/>
</dbReference>